<evidence type="ECO:0000256" key="5">
    <source>
        <dbReference type="ARBA" id="ARBA00038359"/>
    </source>
</evidence>
<feature type="transmembrane region" description="Helical" evidence="6">
    <location>
        <begin position="125"/>
        <end position="150"/>
    </location>
</feature>
<feature type="transmembrane region" description="Helical" evidence="6">
    <location>
        <begin position="214"/>
        <end position="234"/>
    </location>
</feature>
<dbReference type="PANTHER" id="PTHR33048:SF163">
    <property type="entry name" value="INTEGRAL MEMBRANE PROTEIN (AFU_ORTHOLOGUE AFUA_8G05510)"/>
    <property type="match status" value="1"/>
</dbReference>
<evidence type="ECO:0000313" key="9">
    <source>
        <dbReference type="Proteomes" id="UP000234275"/>
    </source>
</evidence>
<evidence type="ECO:0000256" key="4">
    <source>
        <dbReference type="ARBA" id="ARBA00023136"/>
    </source>
</evidence>
<dbReference type="AlphaFoldDB" id="A0A2I2FU19"/>
<dbReference type="EMBL" id="MSFO01000009">
    <property type="protein sequence ID" value="PLB44106.1"/>
    <property type="molecule type" value="Genomic_DNA"/>
</dbReference>
<keyword evidence="4 6" id="KW-0472">Membrane</keyword>
<dbReference type="PANTHER" id="PTHR33048">
    <property type="entry name" value="PTH11-LIKE INTEGRAL MEMBRANE PROTEIN (AFU_ORTHOLOGUE AFUA_5G11245)"/>
    <property type="match status" value="1"/>
</dbReference>
<proteinExistence type="inferred from homology"/>
<comment type="subcellular location">
    <subcellularLocation>
        <location evidence="1">Membrane</location>
        <topology evidence="1">Multi-pass membrane protein</topology>
    </subcellularLocation>
</comment>
<feature type="transmembrane region" description="Helical" evidence="6">
    <location>
        <begin position="92"/>
        <end position="113"/>
    </location>
</feature>
<dbReference type="VEuPathDB" id="FungiDB:P170DRAFT_479878"/>
<feature type="transmembrane region" description="Helical" evidence="6">
    <location>
        <begin position="246"/>
        <end position="271"/>
    </location>
</feature>
<evidence type="ECO:0000256" key="3">
    <source>
        <dbReference type="ARBA" id="ARBA00022989"/>
    </source>
</evidence>
<accession>A0A2I2FU19</accession>
<organism evidence="8 9">
    <name type="scientific">Aspergillus steynii IBT 23096</name>
    <dbReference type="NCBI Taxonomy" id="1392250"/>
    <lineage>
        <taxon>Eukaryota</taxon>
        <taxon>Fungi</taxon>
        <taxon>Dikarya</taxon>
        <taxon>Ascomycota</taxon>
        <taxon>Pezizomycotina</taxon>
        <taxon>Eurotiomycetes</taxon>
        <taxon>Eurotiomycetidae</taxon>
        <taxon>Eurotiales</taxon>
        <taxon>Aspergillaceae</taxon>
        <taxon>Aspergillus</taxon>
        <taxon>Aspergillus subgen. Circumdati</taxon>
    </lineage>
</organism>
<dbReference type="GeneID" id="36561428"/>
<evidence type="ECO:0000256" key="1">
    <source>
        <dbReference type="ARBA" id="ARBA00004141"/>
    </source>
</evidence>
<feature type="transmembrane region" description="Helical" evidence="6">
    <location>
        <begin position="183"/>
        <end position="202"/>
    </location>
</feature>
<keyword evidence="2 6" id="KW-0812">Transmembrane</keyword>
<dbReference type="STRING" id="1392250.A0A2I2FU19"/>
<dbReference type="RefSeq" id="XP_024699408.1">
    <property type="nucleotide sequence ID" value="XM_024853730.1"/>
</dbReference>
<reference evidence="8 9" key="1">
    <citation type="submission" date="2016-12" db="EMBL/GenBank/DDBJ databases">
        <title>The genomes of Aspergillus section Nigri reveals drivers in fungal speciation.</title>
        <authorList>
            <consortium name="DOE Joint Genome Institute"/>
            <person name="Vesth T.C."/>
            <person name="Nybo J."/>
            <person name="Theobald S."/>
            <person name="Brandl J."/>
            <person name="Frisvad J.C."/>
            <person name="Nielsen K.F."/>
            <person name="Lyhne E.K."/>
            <person name="Kogle M.E."/>
            <person name="Kuo A."/>
            <person name="Riley R."/>
            <person name="Clum A."/>
            <person name="Nolan M."/>
            <person name="Lipzen A."/>
            <person name="Salamov A."/>
            <person name="Henrissat B."/>
            <person name="Wiebenga A."/>
            <person name="De Vries R.P."/>
            <person name="Grigoriev I.V."/>
            <person name="Mortensen U.H."/>
            <person name="Andersen M.R."/>
            <person name="Baker S.E."/>
        </authorList>
    </citation>
    <scope>NUCLEOTIDE SEQUENCE [LARGE SCALE GENOMIC DNA]</scope>
    <source>
        <strain evidence="8 9">IBT 23096</strain>
    </source>
</reference>
<feature type="transmembrane region" description="Helical" evidence="6">
    <location>
        <begin position="57"/>
        <end position="80"/>
    </location>
</feature>
<keyword evidence="9" id="KW-1185">Reference proteome</keyword>
<gene>
    <name evidence="8" type="ORF">P170DRAFT_479878</name>
</gene>
<evidence type="ECO:0000256" key="2">
    <source>
        <dbReference type="ARBA" id="ARBA00022692"/>
    </source>
</evidence>
<keyword evidence="3 6" id="KW-1133">Transmembrane helix</keyword>
<comment type="caution">
    <text evidence="8">The sequence shown here is derived from an EMBL/GenBank/DDBJ whole genome shotgun (WGS) entry which is preliminary data.</text>
</comment>
<sequence>MSSPFGEPPIGINLAENHTPRNNATVVCMFGLAAVAVALRVIARIRVQHSRIAADDYFIFVALLAVIATLVCTIMGTHGLGKHVWVVPLEDVIAIMKVLFAYVLAYVFTIPLIKMSIICFYRRIFGMNAAMWFCVFLTLGYCISCTVAFLSCCRPLSYFWTQYRDPNGGKCVFDLYRFYIGNAVANLITDVVILLVPIPVVWRLQMPTALKVMVSSIFILGGFVCIASLVRIYFMTFLNSSLDITWIMGDVFIWSSVEPCVGILCACLPTIRPLLRSAFRLLLGSLKAERTFGPCSSDDDVNELQSQYFQRPVSIGPCSPRSEEGEIILIKSITHVEVIGSFHDGTSDEDCDQDPLSIKVRKEFQWSVEHN</sequence>
<name>A0A2I2FU19_9EURO</name>
<evidence type="ECO:0000259" key="7">
    <source>
        <dbReference type="Pfam" id="PF20684"/>
    </source>
</evidence>
<protein>
    <recommendedName>
        <fullName evidence="7">Rhodopsin domain-containing protein</fullName>
    </recommendedName>
</protein>
<evidence type="ECO:0000313" key="8">
    <source>
        <dbReference type="EMBL" id="PLB44106.1"/>
    </source>
</evidence>
<dbReference type="InterPro" id="IPR052337">
    <property type="entry name" value="SAT4-like"/>
</dbReference>
<dbReference type="GO" id="GO:0016020">
    <property type="term" value="C:membrane"/>
    <property type="evidence" value="ECO:0007669"/>
    <property type="project" value="UniProtKB-SubCell"/>
</dbReference>
<dbReference type="InterPro" id="IPR049326">
    <property type="entry name" value="Rhodopsin_dom_fungi"/>
</dbReference>
<dbReference type="Proteomes" id="UP000234275">
    <property type="component" value="Unassembled WGS sequence"/>
</dbReference>
<evidence type="ECO:0000256" key="6">
    <source>
        <dbReference type="SAM" id="Phobius"/>
    </source>
</evidence>
<comment type="similarity">
    <text evidence="5">Belongs to the SAT4 family.</text>
</comment>
<dbReference type="OrthoDB" id="5429740at2759"/>
<dbReference type="Pfam" id="PF20684">
    <property type="entry name" value="Fung_rhodopsin"/>
    <property type="match status" value="1"/>
</dbReference>
<feature type="transmembrane region" description="Helical" evidence="6">
    <location>
        <begin position="24"/>
        <end position="45"/>
    </location>
</feature>
<feature type="domain" description="Rhodopsin" evidence="7">
    <location>
        <begin position="39"/>
        <end position="276"/>
    </location>
</feature>